<dbReference type="Proteomes" id="UP001273166">
    <property type="component" value="Unassembled WGS sequence"/>
</dbReference>
<proteinExistence type="predicted"/>
<evidence type="ECO:0000256" key="1">
    <source>
        <dbReference type="SAM" id="MobiDB-lite"/>
    </source>
</evidence>
<organism evidence="3 4">
    <name type="scientific">Chaetomium strumarium</name>
    <dbReference type="NCBI Taxonomy" id="1170767"/>
    <lineage>
        <taxon>Eukaryota</taxon>
        <taxon>Fungi</taxon>
        <taxon>Dikarya</taxon>
        <taxon>Ascomycota</taxon>
        <taxon>Pezizomycotina</taxon>
        <taxon>Sordariomycetes</taxon>
        <taxon>Sordariomycetidae</taxon>
        <taxon>Sordariales</taxon>
        <taxon>Chaetomiaceae</taxon>
        <taxon>Chaetomium</taxon>
    </lineage>
</organism>
<dbReference type="RefSeq" id="XP_062721833.1">
    <property type="nucleotide sequence ID" value="XM_062862756.1"/>
</dbReference>
<protein>
    <submittedName>
        <fullName evidence="3">Uncharacterized protein</fullName>
    </submittedName>
</protein>
<feature type="transmembrane region" description="Helical" evidence="2">
    <location>
        <begin position="185"/>
        <end position="210"/>
    </location>
</feature>
<name>A0AAJ0GTW2_9PEZI</name>
<gene>
    <name evidence="3" type="ORF">B0T15DRAFT_217375</name>
</gene>
<feature type="region of interest" description="Disordered" evidence="1">
    <location>
        <begin position="46"/>
        <end position="70"/>
    </location>
</feature>
<evidence type="ECO:0000313" key="4">
    <source>
        <dbReference type="Proteomes" id="UP001273166"/>
    </source>
</evidence>
<keyword evidence="2" id="KW-1133">Transmembrane helix</keyword>
<dbReference type="AlphaFoldDB" id="A0AAJ0GTW2"/>
<sequence length="214" mass="23669">MRWRIAFPSRSRARPHLEAHACSRSIRYKDFPSPHISACFDKPVSEKTMAHRPPGPRCPKETEGPDADPAQAQAEPAAVAAFELPEPESISGWDKLPRLPQNTEPRYKGILTALVMAIEQIPPCIYVVNLHTEPIRWWYPSTVQGIEASSNGPSTSHSVFRFGYSRLPTGGSVMLKEMMDEGCGLSLPVFMANLIVALTAATFGFPLLLWSVKV</sequence>
<dbReference type="GeneID" id="87881585"/>
<evidence type="ECO:0000256" key="2">
    <source>
        <dbReference type="SAM" id="Phobius"/>
    </source>
</evidence>
<keyword evidence="2" id="KW-0812">Transmembrane</keyword>
<reference evidence="3" key="2">
    <citation type="submission" date="2023-06" db="EMBL/GenBank/DDBJ databases">
        <authorList>
            <consortium name="Lawrence Berkeley National Laboratory"/>
            <person name="Mondo S.J."/>
            <person name="Hensen N."/>
            <person name="Bonometti L."/>
            <person name="Westerberg I."/>
            <person name="Brannstrom I.O."/>
            <person name="Guillou S."/>
            <person name="Cros-Aarteil S."/>
            <person name="Calhoun S."/>
            <person name="Haridas S."/>
            <person name="Kuo A."/>
            <person name="Pangilinan J."/>
            <person name="Riley R."/>
            <person name="Labutti K."/>
            <person name="Andreopoulos B."/>
            <person name="Lipzen A."/>
            <person name="Chen C."/>
            <person name="Yanf M."/>
            <person name="Daum C."/>
            <person name="Ng V."/>
            <person name="Clum A."/>
            <person name="Steindorff A."/>
            <person name="Ohm R."/>
            <person name="Martin F."/>
            <person name="Silar P."/>
            <person name="Natvig D."/>
            <person name="Lalanne C."/>
            <person name="Gautier V."/>
            <person name="Ament-Velasquez S.L."/>
            <person name="Kruys A."/>
            <person name="Hutchinson M.I."/>
            <person name="Powell A.J."/>
            <person name="Barry K."/>
            <person name="Miller A.N."/>
            <person name="Grigoriev I.V."/>
            <person name="Debuchy R."/>
            <person name="Gladieux P."/>
            <person name="Thoren M.H."/>
            <person name="Johannesson H."/>
        </authorList>
    </citation>
    <scope>NUCLEOTIDE SEQUENCE</scope>
    <source>
        <strain evidence="3">CBS 333.67</strain>
    </source>
</reference>
<evidence type="ECO:0000313" key="3">
    <source>
        <dbReference type="EMBL" id="KAK3306053.1"/>
    </source>
</evidence>
<keyword evidence="4" id="KW-1185">Reference proteome</keyword>
<comment type="caution">
    <text evidence="3">The sequence shown here is derived from an EMBL/GenBank/DDBJ whole genome shotgun (WGS) entry which is preliminary data.</text>
</comment>
<keyword evidence="2" id="KW-0472">Membrane</keyword>
<reference evidence="3" key="1">
    <citation type="journal article" date="2023" name="Mol. Phylogenet. Evol.">
        <title>Genome-scale phylogeny and comparative genomics of the fungal order Sordariales.</title>
        <authorList>
            <person name="Hensen N."/>
            <person name="Bonometti L."/>
            <person name="Westerberg I."/>
            <person name="Brannstrom I.O."/>
            <person name="Guillou S."/>
            <person name="Cros-Aarteil S."/>
            <person name="Calhoun S."/>
            <person name="Haridas S."/>
            <person name="Kuo A."/>
            <person name="Mondo S."/>
            <person name="Pangilinan J."/>
            <person name="Riley R."/>
            <person name="LaButti K."/>
            <person name="Andreopoulos B."/>
            <person name="Lipzen A."/>
            <person name="Chen C."/>
            <person name="Yan M."/>
            <person name="Daum C."/>
            <person name="Ng V."/>
            <person name="Clum A."/>
            <person name="Steindorff A."/>
            <person name="Ohm R.A."/>
            <person name="Martin F."/>
            <person name="Silar P."/>
            <person name="Natvig D.O."/>
            <person name="Lalanne C."/>
            <person name="Gautier V."/>
            <person name="Ament-Velasquez S.L."/>
            <person name="Kruys A."/>
            <person name="Hutchinson M.I."/>
            <person name="Powell A.J."/>
            <person name="Barry K."/>
            <person name="Miller A.N."/>
            <person name="Grigoriev I.V."/>
            <person name="Debuchy R."/>
            <person name="Gladieux P."/>
            <person name="Hiltunen Thoren M."/>
            <person name="Johannesson H."/>
        </authorList>
    </citation>
    <scope>NUCLEOTIDE SEQUENCE</scope>
    <source>
        <strain evidence="3">CBS 333.67</strain>
    </source>
</reference>
<accession>A0AAJ0GTW2</accession>
<dbReference type="EMBL" id="JAUDZG010000004">
    <property type="protein sequence ID" value="KAK3306053.1"/>
    <property type="molecule type" value="Genomic_DNA"/>
</dbReference>